<reference evidence="4" key="2">
    <citation type="submission" date="2014-02" db="EMBL/GenBank/DDBJ databases">
        <title>Draft Genome Sequence of extremely halophilic bacteria Halorhodospira halochloris.</title>
        <authorList>
            <person name="Singh K.S."/>
        </authorList>
    </citation>
    <scope>NUCLEOTIDE SEQUENCE [LARGE SCALE GENOMIC DNA]</scope>
    <source>
        <strain evidence="4">A</strain>
    </source>
</reference>
<name>W8L9D0_9GAMM</name>
<dbReference type="AlphaFoldDB" id="W8L9D0"/>
<evidence type="ECO:0000259" key="1">
    <source>
        <dbReference type="Pfam" id="PF00534"/>
    </source>
</evidence>
<dbReference type="GO" id="GO:1901135">
    <property type="term" value="P:carbohydrate derivative metabolic process"/>
    <property type="evidence" value="ECO:0007669"/>
    <property type="project" value="UniProtKB-ARBA"/>
</dbReference>
<dbReference type="PANTHER" id="PTHR12526:SF638">
    <property type="entry name" value="SPORE COAT PROTEIN SA"/>
    <property type="match status" value="1"/>
</dbReference>
<protein>
    <submittedName>
        <fullName evidence="3">Glycosyl transferase family 1</fullName>
    </submittedName>
</protein>
<gene>
    <name evidence="3" type="ORF">M911_16320</name>
</gene>
<organism evidence="3 4">
    <name type="scientific">Ectothiorhodospira haloalkaliphila</name>
    <dbReference type="NCBI Taxonomy" id="421628"/>
    <lineage>
        <taxon>Bacteria</taxon>
        <taxon>Pseudomonadati</taxon>
        <taxon>Pseudomonadota</taxon>
        <taxon>Gammaproteobacteria</taxon>
        <taxon>Chromatiales</taxon>
        <taxon>Ectothiorhodospiraceae</taxon>
        <taxon>Ectothiorhodospira</taxon>
    </lineage>
</organism>
<dbReference type="Pfam" id="PF00534">
    <property type="entry name" value="Glycos_transf_1"/>
    <property type="match status" value="1"/>
</dbReference>
<dbReference type="RefSeq" id="WP_025283002.1">
    <property type="nucleotide sequence ID" value="NZ_CP007268.1"/>
</dbReference>
<keyword evidence="3" id="KW-0808">Transferase</keyword>
<sequence length="382" mass="42508">MPRLLFLVNEPNWFVSHRLAVGRAAQDQGFEVHVAGPGQVPKEILEAGMTFHSVPLCRKGMNPFTELNAISSLVSLFRSVRPDIAHLVTIKPYLYGGIAARIVNIPAVVSAVAGLGTAFIRNDLLARIFRGLLYPMFKLAFGHGRQRVIFQNNDDRAVLEQWGVVSAHQSVVIRGSGADLIQYRPCAEIEGPPIIAFAARLLKDKGLVEFIDAARILKRRGIDARFWVIGERDPGNHATATEQELEFWRTEGIVQFLGYRRDVPDLFRQAHIICLPSYREGLPKVLVEGAAAGRAVVTTNVPGCRDAIEPDRTGLLVPVRDTEKLADALQRLIQNPDERRAMGRAGRDLAEREFEIGKIVGAHLDIYHELLQVRRAEKAEQT</sequence>
<accession>W8L9D0</accession>
<dbReference type="PANTHER" id="PTHR12526">
    <property type="entry name" value="GLYCOSYLTRANSFERASE"/>
    <property type="match status" value="1"/>
</dbReference>
<dbReference type="Proteomes" id="UP000019442">
    <property type="component" value="Chromosome"/>
</dbReference>
<evidence type="ECO:0000313" key="3">
    <source>
        <dbReference type="EMBL" id="AHK80440.1"/>
    </source>
</evidence>
<proteinExistence type="predicted"/>
<dbReference type="SUPFAM" id="SSF53756">
    <property type="entry name" value="UDP-Glycosyltransferase/glycogen phosphorylase"/>
    <property type="match status" value="1"/>
</dbReference>
<dbReference type="PATRIC" id="fig|1354791.3.peg.594"/>
<dbReference type="KEGG" id="hhc:M911_16320"/>
<feature type="domain" description="Glycosyltransferase subfamily 4-like N-terminal" evidence="2">
    <location>
        <begin position="3"/>
        <end position="152"/>
    </location>
</feature>
<dbReference type="EMBL" id="CP007268">
    <property type="protein sequence ID" value="AHK80440.1"/>
    <property type="molecule type" value="Genomic_DNA"/>
</dbReference>
<feature type="domain" description="Glycosyl transferase family 1" evidence="1">
    <location>
        <begin position="189"/>
        <end position="347"/>
    </location>
</feature>
<evidence type="ECO:0000259" key="2">
    <source>
        <dbReference type="Pfam" id="PF13477"/>
    </source>
</evidence>
<reference evidence="3 4" key="1">
    <citation type="journal article" date="2014" name="J Genomics">
        <title>Draft Genome Sequence of the Extremely Halophilic Phototrophic Purple Sulfur Bacterium Halorhodospira halochloris.</title>
        <authorList>
            <person name="Singh K.S."/>
            <person name="Kirksey J."/>
            <person name="Hoff W.D."/>
            <person name="Deole R."/>
        </authorList>
    </citation>
    <scope>NUCLEOTIDE SEQUENCE [LARGE SCALE GENOMIC DNA]</scope>
    <source>
        <strain evidence="3 4">A</strain>
    </source>
</reference>
<dbReference type="InterPro" id="IPR028098">
    <property type="entry name" value="Glyco_trans_4-like_N"/>
</dbReference>
<dbReference type="InterPro" id="IPR001296">
    <property type="entry name" value="Glyco_trans_1"/>
</dbReference>
<dbReference type="CDD" id="cd03808">
    <property type="entry name" value="GT4_CapM-like"/>
    <property type="match status" value="1"/>
</dbReference>
<dbReference type="HOGENOM" id="CLU_009583_8_1_6"/>
<dbReference type="Pfam" id="PF13477">
    <property type="entry name" value="Glyco_trans_4_2"/>
    <property type="match status" value="1"/>
</dbReference>
<evidence type="ECO:0000313" key="4">
    <source>
        <dbReference type="Proteomes" id="UP000019442"/>
    </source>
</evidence>
<dbReference type="GO" id="GO:0016757">
    <property type="term" value="F:glycosyltransferase activity"/>
    <property type="evidence" value="ECO:0007669"/>
    <property type="project" value="InterPro"/>
</dbReference>
<dbReference type="Gene3D" id="3.40.50.2000">
    <property type="entry name" value="Glycogen Phosphorylase B"/>
    <property type="match status" value="2"/>
</dbReference>
<dbReference type="OrthoDB" id="9775208at2"/>
<keyword evidence="4" id="KW-1185">Reference proteome</keyword>